<dbReference type="InterPro" id="IPR016135">
    <property type="entry name" value="UBQ-conjugating_enzyme/RWD"/>
</dbReference>
<feature type="region of interest" description="Disordered" evidence="4">
    <location>
        <begin position="512"/>
        <end position="579"/>
    </location>
</feature>
<evidence type="ECO:0000256" key="4">
    <source>
        <dbReference type="SAM" id="MobiDB-lite"/>
    </source>
</evidence>
<dbReference type="PANTHER" id="PTHR10720:SF0">
    <property type="entry name" value="HEME OXYGENASE"/>
    <property type="match status" value="1"/>
</dbReference>
<evidence type="ECO:0000313" key="7">
    <source>
        <dbReference type="Proteomes" id="UP001172684"/>
    </source>
</evidence>
<organism evidence="6 7">
    <name type="scientific">Coniosporium apollinis</name>
    <dbReference type="NCBI Taxonomy" id="61459"/>
    <lineage>
        <taxon>Eukaryota</taxon>
        <taxon>Fungi</taxon>
        <taxon>Dikarya</taxon>
        <taxon>Ascomycota</taxon>
        <taxon>Pezizomycotina</taxon>
        <taxon>Dothideomycetes</taxon>
        <taxon>Dothideomycetes incertae sedis</taxon>
        <taxon>Coniosporium</taxon>
    </lineage>
</organism>
<keyword evidence="1" id="KW-0349">Heme</keyword>
<comment type="caution">
    <text evidence="6">The sequence shown here is derived from an EMBL/GenBank/DDBJ whole genome shotgun (WGS) entry which is preliminary data.</text>
</comment>
<feature type="domain" description="UBC core" evidence="5">
    <location>
        <begin position="324"/>
        <end position="474"/>
    </location>
</feature>
<dbReference type="PROSITE" id="PS50127">
    <property type="entry name" value="UBC_2"/>
    <property type="match status" value="1"/>
</dbReference>
<feature type="compositionally biased region" description="Pro residues" evidence="4">
    <location>
        <begin position="89"/>
        <end position="109"/>
    </location>
</feature>
<sequence>MLMAQNEMSSPSLSPAPSVNVLSLSTEINVATRHLHTRLNRLITARLPLALPPHTSNPSLYAFGLRHFAQVYSTFESLWHELASSSGLPPHPPGPTCVSPPQPPTPTPPPNPRILAFLSTLRPPGLARSRRLRKDLDALYDTLLPVDLELAAELSGAPEGRQLHEYCVHMREAVTSRPHLLVAYAWVMYMAVFSGGRWIRGQLAGAGEGFWRGVGHGHGDEEEEEEGEKGLEKAGLSFWHFVGEEDGEDIKREFKRRLEGAETVFTAKERRQVVEEAVEIFRRSLLLVEELDGLLSTPVEAPAAVEMGPVTRNRLTAGQTMLGKPRTWFIKEATELATNPSADLHAEPLESNLFEWHFTIRGPPSPSPYAGGLYHGRIILPSAYPLRPPSFRFMTPSGRFEVNREICLSISGHHEETWQPAWGIRTAMVAIRSFMDTDARGQVGGVDSTREARVRMARESAGWRCAACGKSNETIMREREEAVRGMEGEGATKEEVVPEELRLAYREELGAGAGAGEGEGQEKSAVQDMPSGQPGATAQAASAHTDSRPPLPASSNTPSPAPTRTIALPPPRPPPLDTNDDVPAWIDKAIYGVIAALLFMVLRKIF</sequence>
<dbReference type="Gene3D" id="1.20.910.10">
    <property type="entry name" value="Heme oxygenase-like"/>
    <property type="match status" value="1"/>
</dbReference>
<protein>
    <recommendedName>
        <fullName evidence="5">UBC core domain-containing protein</fullName>
    </recommendedName>
</protein>
<dbReference type="CDD" id="cd23799">
    <property type="entry name" value="UBCc_UBE2J"/>
    <property type="match status" value="1"/>
</dbReference>
<evidence type="ECO:0000256" key="2">
    <source>
        <dbReference type="ARBA" id="ARBA00022723"/>
    </source>
</evidence>
<dbReference type="Gene3D" id="3.10.110.10">
    <property type="entry name" value="Ubiquitin Conjugating Enzyme"/>
    <property type="match status" value="1"/>
</dbReference>
<feature type="compositionally biased region" description="Low complexity" evidence="4">
    <location>
        <begin position="553"/>
        <end position="567"/>
    </location>
</feature>
<dbReference type="EMBL" id="JAPDRL010000030">
    <property type="protein sequence ID" value="KAJ9665283.1"/>
    <property type="molecule type" value="Genomic_DNA"/>
</dbReference>
<dbReference type="InterPro" id="IPR000608">
    <property type="entry name" value="UBC"/>
</dbReference>
<proteinExistence type="predicted"/>
<dbReference type="PANTHER" id="PTHR10720">
    <property type="entry name" value="HEME OXYGENASE"/>
    <property type="match status" value="1"/>
</dbReference>
<dbReference type="InterPro" id="IPR002051">
    <property type="entry name" value="Haem_Oase"/>
</dbReference>
<feature type="region of interest" description="Disordered" evidence="4">
    <location>
        <begin position="83"/>
        <end position="109"/>
    </location>
</feature>
<gene>
    <name evidence="6" type="ORF">H2201_004575</name>
</gene>
<evidence type="ECO:0000256" key="3">
    <source>
        <dbReference type="ARBA" id="ARBA00023004"/>
    </source>
</evidence>
<name>A0ABQ9NUA8_9PEZI</name>
<dbReference type="Pfam" id="PF00179">
    <property type="entry name" value="UQ_con"/>
    <property type="match status" value="1"/>
</dbReference>
<dbReference type="InterPro" id="IPR016084">
    <property type="entry name" value="Haem_Oase-like_multi-hlx"/>
</dbReference>
<feature type="compositionally biased region" description="Polar residues" evidence="4">
    <location>
        <begin position="534"/>
        <end position="544"/>
    </location>
</feature>
<reference evidence="6" key="1">
    <citation type="submission" date="2022-10" db="EMBL/GenBank/DDBJ databases">
        <title>Culturing micro-colonial fungi from biological soil crusts in the Mojave desert and describing Neophaeococcomyces mojavensis, and introducing the new genera and species Taxawa tesnikishii.</title>
        <authorList>
            <person name="Kurbessoian T."/>
            <person name="Stajich J.E."/>
        </authorList>
    </citation>
    <scope>NUCLEOTIDE SEQUENCE</scope>
    <source>
        <strain evidence="6">TK_1</strain>
    </source>
</reference>
<dbReference type="Pfam" id="PF01126">
    <property type="entry name" value="Heme_oxygenase"/>
    <property type="match status" value="1"/>
</dbReference>
<evidence type="ECO:0000313" key="6">
    <source>
        <dbReference type="EMBL" id="KAJ9665283.1"/>
    </source>
</evidence>
<dbReference type="CDD" id="cd19165">
    <property type="entry name" value="HemeO"/>
    <property type="match status" value="1"/>
</dbReference>
<dbReference type="SUPFAM" id="SSF54495">
    <property type="entry name" value="UBC-like"/>
    <property type="match status" value="1"/>
</dbReference>
<evidence type="ECO:0000259" key="5">
    <source>
        <dbReference type="PROSITE" id="PS50127"/>
    </source>
</evidence>
<dbReference type="SUPFAM" id="SSF48613">
    <property type="entry name" value="Heme oxygenase-like"/>
    <property type="match status" value="1"/>
</dbReference>
<dbReference type="SMART" id="SM00212">
    <property type="entry name" value="UBCc"/>
    <property type="match status" value="1"/>
</dbReference>
<keyword evidence="3" id="KW-0408">Iron</keyword>
<dbReference type="InterPro" id="IPR016053">
    <property type="entry name" value="Haem_Oase-like"/>
</dbReference>
<dbReference type="Proteomes" id="UP001172684">
    <property type="component" value="Unassembled WGS sequence"/>
</dbReference>
<evidence type="ECO:0000256" key="1">
    <source>
        <dbReference type="ARBA" id="ARBA00022617"/>
    </source>
</evidence>
<accession>A0ABQ9NUA8</accession>
<keyword evidence="7" id="KW-1185">Reference proteome</keyword>
<keyword evidence="2" id="KW-0479">Metal-binding</keyword>